<evidence type="ECO:0000313" key="2">
    <source>
        <dbReference type="Proteomes" id="UP000326757"/>
    </source>
</evidence>
<keyword evidence="2" id="KW-1185">Reference proteome</keyword>
<dbReference type="AlphaFoldDB" id="A0A5N6K8B9"/>
<dbReference type="EMBL" id="VIGI01000006">
    <property type="protein sequence ID" value="KAB8299015.1"/>
    <property type="molecule type" value="Genomic_DNA"/>
</dbReference>
<proteinExistence type="predicted"/>
<gene>
    <name evidence="1" type="ORF">EYC80_001147</name>
</gene>
<sequence>MLYWRITNFGRLNVVLEGASLFRPTKAPDDPVAEYRPVKTDKLLYAGRSGHHYHYWTGSARQVRAAVIVDS</sequence>
<comment type="caution">
    <text evidence="1">The sequence shown here is derived from an EMBL/GenBank/DDBJ whole genome shotgun (WGS) entry which is preliminary data.</text>
</comment>
<accession>A0A5N6K8B9</accession>
<reference evidence="1 2" key="1">
    <citation type="submission" date="2019-06" db="EMBL/GenBank/DDBJ databases">
        <title>Genome Sequence of the Brown Rot Fungal Pathogen Monilinia laxa.</title>
        <authorList>
            <person name="De Miccolis Angelini R.M."/>
            <person name="Landi L."/>
            <person name="Abate D."/>
            <person name="Pollastro S."/>
            <person name="Romanazzi G."/>
            <person name="Faretra F."/>
        </authorList>
    </citation>
    <scope>NUCLEOTIDE SEQUENCE [LARGE SCALE GENOMIC DNA]</scope>
    <source>
        <strain evidence="1 2">Mlax316</strain>
    </source>
</reference>
<dbReference type="Proteomes" id="UP000326757">
    <property type="component" value="Unassembled WGS sequence"/>
</dbReference>
<name>A0A5N6K8B9_MONLA</name>
<organism evidence="1 2">
    <name type="scientific">Monilinia laxa</name>
    <name type="common">Brown rot fungus</name>
    <name type="synonym">Sclerotinia laxa</name>
    <dbReference type="NCBI Taxonomy" id="61186"/>
    <lineage>
        <taxon>Eukaryota</taxon>
        <taxon>Fungi</taxon>
        <taxon>Dikarya</taxon>
        <taxon>Ascomycota</taxon>
        <taxon>Pezizomycotina</taxon>
        <taxon>Leotiomycetes</taxon>
        <taxon>Helotiales</taxon>
        <taxon>Sclerotiniaceae</taxon>
        <taxon>Monilinia</taxon>
    </lineage>
</organism>
<protein>
    <submittedName>
        <fullName evidence="1">Uncharacterized protein</fullName>
    </submittedName>
</protein>
<evidence type="ECO:0000313" key="1">
    <source>
        <dbReference type="EMBL" id="KAB8299015.1"/>
    </source>
</evidence>